<dbReference type="EMBL" id="CP001279">
    <property type="protein sequence ID" value="ACM93727.1"/>
    <property type="molecule type" value="Genomic_DNA"/>
</dbReference>
<keyword evidence="3" id="KW-1185">Reference proteome</keyword>
<evidence type="ECO:0000313" key="2">
    <source>
        <dbReference type="EMBL" id="ACM93727.1"/>
    </source>
</evidence>
<dbReference type="STRING" id="598659.NAMH_1680"/>
<dbReference type="Pfam" id="PF01300">
    <property type="entry name" value="Sua5_yciO_yrdC"/>
    <property type="match status" value="1"/>
</dbReference>
<dbReference type="InterPro" id="IPR017945">
    <property type="entry name" value="DHBP_synth_RibB-like_a/b_dom"/>
</dbReference>
<dbReference type="Gene3D" id="3.90.870.10">
    <property type="entry name" value="DHBP synthase"/>
    <property type="match status" value="1"/>
</dbReference>
<proteinExistence type="predicted"/>
<feature type="domain" description="YrdC-like" evidence="1">
    <location>
        <begin position="22"/>
        <end position="146"/>
    </location>
</feature>
<organism evidence="2 3">
    <name type="scientific">Nautilia profundicola (strain ATCC BAA-1463 / DSM 18972 / AmH)</name>
    <dbReference type="NCBI Taxonomy" id="598659"/>
    <lineage>
        <taxon>Bacteria</taxon>
        <taxon>Pseudomonadati</taxon>
        <taxon>Campylobacterota</taxon>
        <taxon>Epsilonproteobacteria</taxon>
        <taxon>Nautiliales</taxon>
        <taxon>Nautiliaceae</taxon>
        <taxon>Nautilia</taxon>
    </lineage>
</organism>
<evidence type="ECO:0000259" key="1">
    <source>
        <dbReference type="Pfam" id="PF01300"/>
    </source>
</evidence>
<name>B9L6S2_NAUPA</name>
<dbReference type="GO" id="GO:0003725">
    <property type="term" value="F:double-stranded RNA binding"/>
    <property type="evidence" value="ECO:0007669"/>
    <property type="project" value="InterPro"/>
</dbReference>
<dbReference type="AlphaFoldDB" id="B9L6S2"/>
<reference evidence="2 3" key="1">
    <citation type="journal article" date="2009" name="PLoS Genet.">
        <title>Adaptations to submarine hydrothermal environments exemplified by the genome of Nautilia profundicola.</title>
        <authorList>
            <person name="Campbell B.J."/>
            <person name="Smith J.L."/>
            <person name="Hanson T.E."/>
            <person name="Klotz M.G."/>
            <person name="Stein L.Y."/>
            <person name="Lee C.K."/>
            <person name="Wu D."/>
            <person name="Robinson J.M."/>
            <person name="Khouri H.M."/>
            <person name="Eisen J.A."/>
            <person name="Cary S.C."/>
        </authorList>
    </citation>
    <scope>NUCLEOTIDE SEQUENCE [LARGE SCALE GENOMIC DNA]</scope>
    <source>
        <strain evidence="3">ATCC BAA-1463 / DSM 18972 / AmH</strain>
    </source>
</reference>
<sequence>MNPNKVYLTQTDTTVGFLSQDKKKLNKIKNRPLNQPVLREVDSLETLKRFVRVPGKYKKMLRRAKKTTFIFPNGESYRVVKDERHLEFLKKFKWMYSTSANLHKKRFDEVWAREQADIIVEDKRGLFEGEPSSIFKLSKNKIKRIR</sequence>
<dbReference type="RefSeq" id="WP_015902779.1">
    <property type="nucleotide sequence ID" value="NC_012115.1"/>
</dbReference>
<evidence type="ECO:0000313" key="3">
    <source>
        <dbReference type="Proteomes" id="UP000000448"/>
    </source>
</evidence>
<gene>
    <name evidence="2" type="ordered locus">NAMH_1680</name>
</gene>
<accession>B9L6S2</accession>
<dbReference type="OrthoDB" id="5339525at2"/>
<dbReference type="Proteomes" id="UP000000448">
    <property type="component" value="Chromosome"/>
</dbReference>
<dbReference type="HOGENOM" id="CLU_117136_0_0_7"/>
<dbReference type="KEGG" id="nam:NAMH_1680"/>
<dbReference type="eggNOG" id="COG0009">
    <property type="taxonomic scope" value="Bacteria"/>
</dbReference>
<dbReference type="InterPro" id="IPR006070">
    <property type="entry name" value="Sua5-like_dom"/>
</dbReference>
<dbReference type="SUPFAM" id="SSF55821">
    <property type="entry name" value="YrdC/RibB"/>
    <property type="match status" value="1"/>
</dbReference>
<protein>
    <recommendedName>
        <fullName evidence="1">YrdC-like domain-containing protein</fullName>
    </recommendedName>
</protein>